<reference evidence="2 3" key="1">
    <citation type="submission" date="2024-09" db="EMBL/GenBank/DDBJ databases">
        <authorList>
            <person name="Sun Q."/>
            <person name="Mori K."/>
        </authorList>
    </citation>
    <scope>NUCLEOTIDE SEQUENCE [LARGE SCALE GENOMIC DNA]</scope>
    <source>
        <strain evidence="2 3">CCM 8543</strain>
    </source>
</reference>
<dbReference type="SUPFAM" id="SSF46785">
    <property type="entry name" value="Winged helix' DNA-binding domain"/>
    <property type="match status" value="1"/>
</dbReference>
<gene>
    <name evidence="2" type="ORF">ACFFJ2_03960</name>
</gene>
<dbReference type="PANTHER" id="PTHR33221:SF4">
    <property type="entry name" value="HTH-TYPE TRANSCRIPTIONAL REPRESSOR NSRR"/>
    <property type="match status" value="1"/>
</dbReference>
<comment type="caution">
    <text evidence="2">The sequence shown here is derived from an EMBL/GenBank/DDBJ whole genome shotgun (WGS) entry which is preliminary data.</text>
</comment>
<dbReference type="Gene3D" id="1.10.10.10">
    <property type="entry name" value="Winged helix-like DNA-binding domain superfamily/Winged helix DNA-binding domain"/>
    <property type="match status" value="1"/>
</dbReference>
<dbReference type="InterPro" id="IPR030489">
    <property type="entry name" value="TR_Rrf2-type_CS"/>
</dbReference>
<keyword evidence="1" id="KW-0238">DNA-binding</keyword>
<dbReference type="PROSITE" id="PS51197">
    <property type="entry name" value="HTH_RRF2_2"/>
    <property type="match status" value="1"/>
</dbReference>
<name>A0ABV6D4I3_9HYPH</name>
<proteinExistence type="predicted"/>
<dbReference type="InterPro" id="IPR000944">
    <property type="entry name" value="Tscrpt_reg_Rrf2"/>
</dbReference>
<dbReference type="Proteomes" id="UP001589755">
    <property type="component" value="Unassembled WGS sequence"/>
</dbReference>
<protein>
    <submittedName>
        <fullName evidence="2">RrF2 family transcriptional regulator</fullName>
    </submittedName>
</protein>
<evidence type="ECO:0000256" key="1">
    <source>
        <dbReference type="ARBA" id="ARBA00023125"/>
    </source>
</evidence>
<dbReference type="NCBIfam" id="TIGR00738">
    <property type="entry name" value="rrf2_super"/>
    <property type="match status" value="1"/>
</dbReference>
<dbReference type="RefSeq" id="WP_261519187.1">
    <property type="nucleotide sequence ID" value="NZ_JAODNW010000003.1"/>
</dbReference>
<dbReference type="PANTHER" id="PTHR33221">
    <property type="entry name" value="WINGED HELIX-TURN-HELIX TRANSCRIPTIONAL REGULATOR, RRF2 FAMILY"/>
    <property type="match status" value="1"/>
</dbReference>
<dbReference type="Pfam" id="PF02082">
    <property type="entry name" value="Rrf2"/>
    <property type="match status" value="1"/>
</dbReference>
<dbReference type="EMBL" id="JBHLXD010000004">
    <property type="protein sequence ID" value="MFC0207553.1"/>
    <property type="molecule type" value="Genomic_DNA"/>
</dbReference>
<evidence type="ECO:0000313" key="3">
    <source>
        <dbReference type="Proteomes" id="UP001589755"/>
    </source>
</evidence>
<dbReference type="InterPro" id="IPR036388">
    <property type="entry name" value="WH-like_DNA-bd_sf"/>
</dbReference>
<organism evidence="2 3">
    <name type="scientific">Chelativorans intermedius</name>
    <dbReference type="NCBI Taxonomy" id="515947"/>
    <lineage>
        <taxon>Bacteria</taxon>
        <taxon>Pseudomonadati</taxon>
        <taxon>Pseudomonadota</taxon>
        <taxon>Alphaproteobacteria</taxon>
        <taxon>Hyphomicrobiales</taxon>
        <taxon>Phyllobacteriaceae</taxon>
        <taxon>Chelativorans</taxon>
    </lineage>
</organism>
<dbReference type="InterPro" id="IPR036390">
    <property type="entry name" value="WH_DNA-bd_sf"/>
</dbReference>
<keyword evidence="3" id="KW-1185">Reference proteome</keyword>
<dbReference type="PROSITE" id="PS01332">
    <property type="entry name" value="HTH_RRF2_1"/>
    <property type="match status" value="1"/>
</dbReference>
<accession>A0ABV6D4I3</accession>
<sequence>MRMTLHTDYALRMLIMLALKDGKPVTVQQVAEQYGLSRNHLLKVALKLRRMGVIVTTRGRSGGIALARDAAAINIGSIVRASEDDFALVECFRQDGGACLLSPACRLRGVVRQALDAYLAVFDGYSLADLIQNKAELGLLLQTEPPAPGNALQHAESGRG</sequence>
<evidence type="ECO:0000313" key="2">
    <source>
        <dbReference type="EMBL" id="MFC0207553.1"/>
    </source>
</evidence>